<evidence type="ECO:0000313" key="1">
    <source>
        <dbReference type="EMBL" id="KAJ2982989.1"/>
    </source>
</evidence>
<protein>
    <submittedName>
        <fullName evidence="1">Uncharacterized protein</fullName>
    </submittedName>
</protein>
<accession>A0ACC1NX35</accession>
<proteinExistence type="predicted"/>
<reference evidence="1" key="1">
    <citation type="submission" date="2022-10" db="EMBL/GenBank/DDBJ databases">
        <title>Genome Sequence of Xylaria curta.</title>
        <authorList>
            <person name="Buettner E."/>
        </authorList>
    </citation>
    <scope>NUCLEOTIDE SEQUENCE</scope>
    <source>
        <strain evidence="1">Babe10</strain>
    </source>
</reference>
<comment type="caution">
    <text evidence="1">The sequence shown here is derived from an EMBL/GenBank/DDBJ whole genome shotgun (WGS) entry which is preliminary data.</text>
</comment>
<name>A0ACC1NX35_9PEZI</name>
<dbReference type="EMBL" id="JAPDGR010001406">
    <property type="protein sequence ID" value="KAJ2982989.1"/>
    <property type="molecule type" value="Genomic_DNA"/>
</dbReference>
<dbReference type="Proteomes" id="UP001143856">
    <property type="component" value="Unassembled WGS sequence"/>
</dbReference>
<sequence>MAETKLSLASDQLSEQVKECKKLWRKFRDEYTAEVKNVKLYAGTDILQQIWKKKVEHTSKCKHGDNEDNQEFTIQSMKLESCLSQVDEATELLAQARSSGYSSQYDSRQHHLEKMRATGKLVVGLSKSAVTNEAACVDLLGELAELEKLISSKSSTASMSHDSDKRQSQKPARSGKEKAQGFSSNRPDNGEMERQTEHNSNDYHNGQDNSDDFQVITEQIETYDT</sequence>
<evidence type="ECO:0000313" key="2">
    <source>
        <dbReference type="Proteomes" id="UP001143856"/>
    </source>
</evidence>
<keyword evidence="2" id="KW-1185">Reference proteome</keyword>
<gene>
    <name evidence="1" type="ORF">NUW58_g6331</name>
</gene>
<organism evidence="1 2">
    <name type="scientific">Xylaria curta</name>
    <dbReference type="NCBI Taxonomy" id="42375"/>
    <lineage>
        <taxon>Eukaryota</taxon>
        <taxon>Fungi</taxon>
        <taxon>Dikarya</taxon>
        <taxon>Ascomycota</taxon>
        <taxon>Pezizomycotina</taxon>
        <taxon>Sordariomycetes</taxon>
        <taxon>Xylariomycetidae</taxon>
        <taxon>Xylariales</taxon>
        <taxon>Xylariaceae</taxon>
        <taxon>Xylaria</taxon>
    </lineage>
</organism>